<name>A0ABX0HA42_9BACT</name>
<sequence>MNRMNRFILLSVPFILVLQTSMAQSTQHQRDVTSNFQDALELFHKDQFASSKEAFEKLDIDAAGDGRSVDVAYYIGLNSLRGDFPEGPTALEAFILDYPGHPLSHDAAWELGNYFLAKKDYRKAISNFNLLQNVPLMEDRHPEYLFKTGYSYFQLKNYSQSKYYFERAKRYRGPFLASAYYYSGFSSFKENEFDLAVADLKEAGKSSEYSLKVPYILSAIYYQQDKLDSLIRYAAPLVDKSGLENKAQIHLLLAEAYYSDRNFSQAAFHYQSFLGEKRGQLSRDQKYKAGVANYETAQYEASSNFFKDVALVNDDLGQVSSYFLGHAYIQQKNLPFAANSFSSAYKMDFKPGIKEEALFNYAKVNLEMGKFQEAVSGLDNYLEQYPRGEKVNEAESLLSDALINTSNYLRAISHIQGMQQKSDRIKSAYQKVAFYQAMTYLRDNNYNGTLDLLNKSMRYPMDKGLLYQAQYWKGEVNAIHNKPDAAIQAYERLLAMSPPGNDPSLIKAHYGLGYAYFNEGQYEEAETQFKIYTDKLRNSNEKQQYDDALLRLGDVYYVQKKFDAASATFRRAVNENNQFSDYAYFRGGVVANFQNDNTAAIRQLDQVINNYPNSLYWEDAVFQKAQIHMEDLNYSQGRAVFSRLISSKPNSPFIPFALEGRAVANYSLKEYDKAIEDYKQILNRFPNASNGETALVGLQESLSLQGRSEEFSTYLSEYRSTNPSSSNLQNVEFEAAKSLVFNQSYAQAIKALEGFMRNYPQASQVPEAKFYLGDANLKMQHEDKALALFYELENTTDVNLKNRVFQKIAAIEFERGNFSKSIPYFQFTADNARSIAEEYEAYFGLMISHYETEKYQRAIENADKILELGNITPDAEPNAWLIKGKSLQEINDSSGAAEAFQVLVDNYKTIQGAEGLYELARMKTEAGQYTASNELIFERSQPFSQYDYWYGKQFVQLAKNYLAMDEKFQAKATLESIIENSTDAEVKGEAEKLLATINESGE</sequence>
<dbReference type="Pfam" id="PF13432">
    <property type="entry name" value="TPR_16"/>
    <property type="match status" value="5"/>
</dbReference>
<dbReference type="PROSITE" id="PS50005">
    <property type="entry name" value="TPR"/>
    <property type="match status" value="1"/>
</dbReference>
<organism evidence="3 4">
    <name type="scientific">Cyclobacterium plantarum</name>
    <dbReference type="NCBI Taxonomy" id="2716263"/>
    <lineage>
        <taxon>Bacteria</taxon>
        <taxon>Pseudomonadati</taxon>
        <taxon>Bacteroidota</taxon>
        <taxon>Cytophagia</taxon>
        <taxon>Cytophagales</taxon>
        <taxon>Cyclobacteriaceae</taxon>
        <taxon>Cyclobacterium</taxon>
    </lineage>
</organism>
<dbReference type="InterPro" id="IPR019734">
    <property type="entry name" value="TPR_rpt"/>
</dbReference>
<dbReference type="SUPFAM" id="SSF48452">
    <property type="entry name" value="TPR-like"/>
    <property type="match status" value="3"/>
</dbReference>
<dbReference type="EMBL" id="JAANYN010000008">
    <property type="protein sequence ID" value="NHE58770.1"/>
    <property type="molecule type" value="Genomic_DNA"/>
</dbReference>
<proteinExistence type="predicted"/>
<dbReference type="PANTHER" id="PTHR12558:SF13">
    <property type="entry name" value="CELL DIVISION CYCLE PROTEIN 27 HOMOLOG"/>
    <property type="match status" value="1"/>
</dbReference>
<reference evidence="3 4" key="1">
    <citation type="submission" date="2020-03" db="EMBL/GenBank/DDBJ databases">
        <title>Cyclobacterium plantarum sp. nov., a marine bacterium isolated from a coastal-marine wetland.</title>
        <authorList>
            <person name="Sanchez-Porro C."/>
            <person name="Ventosa A."/>
            <person name="Amoozegar M."/>
        </authorList>
    </citation>
    <scope>NUCLEOTIDE SEQUENCE [LARGE SCALE GENOMIC DNA]</scope>
    <source>
        <strain evidence="3 4">GBPx2</strain>
    </source>
</reference>
<dbReference type="InterPro" id="IPR038440">
    <property type="entry name" value="FimV_C_sf"/>
</dbReference>
<dbReference type="Gene3D" id="1.25.40.10">
    <property type="entry name" value="Tetratricopeptide repeat domain"/>
    <property type="match status" value="7"/>
</dbReference>
<feature type="chain" id="PRO_5046206702" evidence="2">
    <location>
        <begin position="24"/>
        <end position="1002"/>
    </location>
</feature>
<keyword evidence="1" id="KW-0802">TPR repeat</keyword>
<protein>
    <submittedName>
        <fullName evidence="3">Tetratricopeptide repeat protein</fullName>
    </submittedName>
</protein>
<dbReference type="InterPro" id="IPR011990">
    <property type="entry name" value="TPR-like_helical_dom_sf"/>
</dbReference>
<feature type="signal peptide" evidence="2">
    <location>
        <begin position="1"/>
        <end position="23"/>
    </location>
</feature>
<keyword evidence="4" id="KW-1185">Reference proteome</keyword>
<evidence type="ECO:0000256" key="2">
    <source>
        <dbReference type="SAM" id="SignalP"/>
    </source>
</evidence>
<evidence type="ECO:0000256" key="1">
    <source>
        <dbReference type="PROSITE-ProRule" id="PRU00339"/>
    </source>
</evidence>
<feature type="repeat" description="TPR" evidence="1">
    <location>
        <begin position="546"/>
        <end position="579"/>
    </location>
</feature>
<evidence type="ECO:0000313" key="4">
    <source>
        <dbReference type="Proteomes" id="UP000649799"/>
    </source>
</evidence>
<dbReference type="Proteomes" id="UP000649799">
    <property type="component" value="Unassembled WGS sequence"/>
</dbReference>
<keyword evidence="2" id="KW-0732">Signal</keyword>
<gene>
    <name evidence="3" type="ORF">G9Q97_18320</name>
</gene>
<dbReference type="SUPFAM" id="SSF81901">
    <property type="entry name" value="HCP-like"/>
    <property type="match status" value="1"/>
</dbReference>
<dbReference type="PANTHER" id="PTHR12558">
    <property type="entry name" value="CELL DIVISION CYCLE 16,23,27"/>
    <property type="match status" value="1"/>
</dbReference>
<dbReference type="Pfam" id="PF13174">
    <property type="entry name" value="TPR_6"/>
    <property type="match status" value="3"/>
</dbReference>
<dbReference type="SMART" id="SM00028">
    <property type="entry name" value="TPR"/>
    <property type="match status" value="9"/>
</dbReference>
<evidence type="ECO:0000313" key="3">
    <source>
        <dbReference type="EMBL" id="NHE58770.1"/>
    </source>
</evidence>
<dbReference type="Gene3D" id="1.20.58.2200">
    <property type="match status" value="1"/>
</dbReference>
<comment type="caution">
    <text evidence="3">The sequence shown here is derived from an EMBL/GenBank/DDBJ whole genome shotgun (WGS) entry which is preliminary data.</text>
</comment>
<accession>A0ABX0HA42</accession>